<dbReference type="PANTHER" id="PTHR36765">
    <property type="entry name" value="EXPRESSED PROTEIN"/>
    <property type="match status" value="1"/>
</dbReference>
<evidence type="ECO:0000313" key="2">
    <source>
        <dbReference type="Proteomes" id="UP000824890"/>
    </source>
</evidence>
<keyword evidence="2" id="KW-1185">Reference proteome</keyword>
<reference evidence="1 2" key="1">
    <citation type="submission" date="2021-05" db="EMBL/GenBank/DDBJ databases">
        <title>Genome Assembly of Synthetic Allotetraploid Brassica napus Reveals Homoeologous Exchanges between Subgenomes.</title>
        <authorList>
            <person name="Davis J.T."/>
        </authorList>
    </citation>
    <scope>NUCLEOTIDE SEQUENCE [LARGE SCALE GENOMIC DNA]</scope>
    <source>
        <strain evidence="2">cv. Da-Ae</strain>
        <tissue evidence="1">Seedling</tissue>
    </source>
</reference>
<dbReference type="EMBL" id="JAGKQM010000018">
    <property type="protein sequence ID" value="KAH0864632.1"/>
    <property type="molecule type" value="Genomic_DNA"/>
</dbReference>
<organism evidence="1 2">
    <name type="scientific">Brassica napus</name>
    <name type="common">Rape</name>
    <dbReference type="NCBI Taxonomy" id="3708"/>
    <lineage>
        <taxon>Eukaryota</taxon>
        <taxon>Viridiplantae</taxon>
        <taxon>Streptophyta</taxon>
        <taxon>Embryophyta</taxon>
        <taxon>Tracheophyta</taxon>
        <taxon>Spermatophyta</taxon>
        <taxon>Magnoliopsida</taxon>
        <taxon>eudicotyledons</taxon>
        <taxon>Gunneridae</taxon>
        <taxon>Pentapetalae</taxon>
        <taxon>rosids</taxon>
        <taxon>malvids</taxon>
        <taxon>Brassicales</taxon>
        <taxon>Brassicaceae</taxon>
        <taxon>Brassiceae</taxon>
        <taxon>Brassica</taxon>
    </lineage>
</organism>
<accession>A0ABQ7Y8Y9</accession>
<protein>
    <submittedName>
        <fullName evidence="1">Uncharacterized protein</fullName>
    </submittedName>
</protein>
<evidence type="ECO:0000313" key="1">
    <source>
        <dbReference type="EMBL" id="KAH0864632.1"/>
    </source>
</evidence>
<sequence length="145" mass="15921">MADCSSGEEDPKWKAAINSIATTTVYGASVKNEMVENTLDFVKDPVNIPEVEETEKECGVRLFKWCSTGIVFDHMSLKDPKKKPNLRPGRGINRSSKEFKKGIKSIAVDGSDVLSAAMEAAKRASSRLEVNYMVSSHLPVFILGI</sequence>
<comment type="caution">
    <text evidence="1">The sequence shown here is derived from an EMBL/GenBank/DDBJ whole genome shotgun (WGS) entry which is preliminary data.</text>
</comment>
<proteinExistence type="predicted"/>
<dbReference type="Proteomes" id="UP000824890">
    <property type="component" value="Unassembled WGS sequence"/>
</dbReference>
<gene>
    <name evidence="1" type="ORF">HID58_081843</name>
</gene>
<name>A0ABQ7Y8Y9_BRANA</name>
<dbReference type="PANTHER" id="PTHR36765:SF1">
    <property type="entry name" value="EXPRESSED PROTEIN"/>
    <property type="match status" value="1"/>
</dbReference>